<protein>
    <submittedName>
        <fullName evidence="7">Sporulation-delaying protein SdpB family protein</fullName>
    </submittedName>
</protein>
<dbReference type="EMBL" id="JBHSFP010000037">
    <property type="protein sequence ID" value="MFC4535922.1"/>
    <property type="molecule type" value="Genomic_DNA"/>
</dbReference>
<evidence type="ECO:0000256" key="5">
    <source>
        <dbReference type="SAM" id="Phobius"/>
    </source>
</evidence>
<organism evidence="7 8">
    <name type="scientific">Sphaerisporangium dianthi</name>
    <dbReference type="NCBI Taxonomy" id="1436120"/>
    <lineage>
        <taxon>Bacteria</taxon>
        <taxon>Bacillati</taxon>
        <taxon>Actinomycetota</taxon>
        <taxon>Actinomycetes</taxon>
        <taxon>Streptosporangiales</taxon>
        <taxon>Streptosporangiaceae</taxon>
        <taxon>Sphaerisporangium</taxon>
    </lineage>
</organism>
<evidence type="ECO:0000256" key="1">
    <source>
        <dbReference type="ARBA" id="ARBA00004127"/>
    </source>
</evidence>
<feature type="transmembrane region" description="Helical" evidence="5">
    <location>
        <begin position="219"/>
        <end position="237"/>
    </location>
</feature>
<dbReference type="PANTHER" id="PTHR39535:SF2">
    <property type="entry name" value="HTTM DOMAIN-CONTAINING PROTEIN"/>
    <property type="match status" value="1"/>
</dbReference>
<evidence type="ECO:0000313" key="8">
    <source>
        <dbReference type="Proteomes" id="UP001596004"/>
    </source>
</evidence>
<keyword evidence="8" id="KW-1185">Reference proteome</keyword>
<keyword evidence="3 5" id="KW-1133">Transmembrane helix</keyword>
<dbReference type="InterPro" id="IPR052964">
    <property type="entry name" value="Sporulation_signal_mat"/>
</dbReference>
<evidence type="ECO:0000313" key="7">
    <source>
        <dbReference type="EMBL" id="MFC4535922.1"/>
    </source>
</evidence>
<proteinExistence type="predicted"/>
<keyword evidence="2 5" id="KW-0812">Transmembrane</keyword>
<evidence type="ECO:0000256" key="3">
    <source>
        <dbReference type="ARBA" id="ARBA00022989"/>
    </source>
</evidence>
<dbReference type="InterPro" id="IPR011020">
    <property type="entry name" value="HTTM-like"/>
</dbReference>
<dbReference type="InterPro" id="IPR023894">
    <property type="entry name" value="Sporulation_SdpB"/>
</dbReference>
<comment type="caution">
    <text evidence="7">The sequence shown here is derived from an EMBL/GenBank/DDBJ whole genome shotgun (WGS) entry which is preliminary data.</text>
</comment>
<dbReference type="Proteomes" id="UP001596004">
    <property type="component" value="Unassembled WGS sequence"/>
</dbReference>
<evidence type="ECO:0000256" key="4">
    <source>
        <dbReference type="ARBA" id="ARBA00023136"/>
    </source>
</evidence>
<feature type="transmembrane region" description="Helical" evidence="5">
    <location>
        <begin position="244"/>
        <end position="277"/>
    </location>
</feature>
<feature type="domain" description="HTTM-like" evidence="6">
    <location>
        <begin position="14"/>
        <end position="281"/>
    </location>
</feature>
<gene>
    <name evidence="7" type="ORF">ACFO60_34590</name>
</gene>
<evidence type="ECO:0000256" key="2">
    <source>
        <dbReference type="ARBA" id="ARBA00022692"/>
    </source>
</evidence>
<accession>A0ABV9CU44</accession>
<dbReference type="PANTHER" id="PTHR39535">
    <property type="entry name" value="SPORULATION-DELAYING PROTEIN SDPB"/>
    <property type="match status" value="1"/>
</dbReference>
<sequence>MLARLGARLRGVAEAAPWTNVYGLARTVLACCTLTTLLASETSTLFRPAQGIPGYPYCDGAPYSLFCVVPLETAHALAIVILLVAASGWRPRYTALPHWWVAVSFQASATIPDGGDQVAAVLSLLILPIALSDGRTWHWQRPAGQVNPVISLVAWSASLVIRVQVAGIYLQASMAKLGKEEWADGTALYYWFGDPQFGIPGWASGVLQPVLASPVGVTLLTWGTVAVEFALFLGLVARRAARPYLLVSGLALHASIAILMGLGSFALAMSASLILYLRPLDQPFAWRAGGLPAARRAVSRLVTGLHRPMTARNGAARSLGKGDVAGEEA</sequence>
<name>A0ABV9CU44_9ACTN</name>
<keyword evidence="4 5" id="KW-0472">Membrane</keyword>
<dbReference type="RefSeq" id="WP_380849420.1">
    <property type="nucleotide sequence ID" value="NZ_JBHSFP010000037.1"/>
</dbReference>
<evidence type="ECO:0000259" key="6">
    <source>
        <dbReference type="SMART" id="SM00752"/>
    </source>
</evidence>
<comment type="subcellular location">
    <subcellularLocation>
        <location evidence="1">Endomembrane system</location>
        <topology evidence="1">Multi-pass membrane protein</topology>
    </subcellularLocation>
</comment>
<reference evidence="8" key="1">
    <citation type="journal article" date="2019" name="Int. J. Syst. Evol. Microbiol.">
        <title>The Global Catalogue of Microorganisms (GCM) 10K type strain sequencing project: providing services to taxonomists for standard genome sequencing and annotation.</title>
        <authorList>
            <consortium name="The Broad Institute Genomics Platform"/>
            <consortium name="The Broad Institute Genome Sequencing Center for Infectious Disease"/>
            <person name="Wu L."/>
            <person name="Ma J."/>
        </authorList>
    </citation>
    <scope>NUCLEOTIDE SEQUENCE [LARGE SCALE GENOMIC DNA]</scope>
    <source>
        <strain evidence="8">CGMCC 4.7132</strain>
    </source>
</reference>
<dbReference type="NCBIfam" id="TIGR04033">
    <property type="entry name" value="export_SdpB"/>
    <property type="match status" value="1"/>
</dbReference>
<dbReference type="SMART" id="SM00752">
    <property type="entry name" value="HTTM"/>
    <property type="match status" value="1"/>
</dbReference>